<evidence type="ECO:0000256" key="4">
    <source>
        <dbReference type="ARBA" id="ARBA00023163"/>
    </source>
</evidence>
<keyword evidence="2" id="KW-0805">Transcription regulation</keyword>
<dbReference type="InterPro" id="IPR013249">
    <property type="entry name" value="RNA_pol_sigma70_r4_t2"/>
</dbReference>
<evidence type="ECO:0000256" key="1">
    <source>
        <dbReference type="ARBA" id="ARBA00010641"/>
    </source>
</evidence>
<organism evidence="8 9">
    <name type="scientific">Pelagerythrobacter marensis</name>
    <dbReference type="NCBI Taxonomy" id="543877"/>
    <lineage>
        <taxon>Bacteria</taxon>
        <taxon>Pseudomonadati</taxon>
        <taxon>Pseudomonadota</taxon>
        <taxon>Alphaproteobacteria</taxon>
        <taxon>Sphingomonadales</taxon>
        <taxon>Erythrobacteraceae</taxon>
        <taxon>Pelagerythrobacter</taxon>
    </lineage>
</organism>
<comment type="similarity">
    <text evidence="1">Belongs to the sigma-70 factor family. ECF subfamily.</text>
</comment>
<dbReference type="Pfam" id="PF08281">
    <property type="entry name" value="Sigma70_r4_2"/>
    <property type="match status" value="1"/>
</dbReference>
<dbReference type="PANTHER" id="PTHR43133">
    <property type="entry name" value="RNA POLYMERASE ECF-TYPE SIGMA FACTO"/>
    <property type="match status" value="1"/>
</dbReference>
<evidence type="ECO:0000313" key="8">
    <source>
        <dbReference type="EMBL" id="WWA47546.1"/>
    </source>
</evidence>
<evidence type="ECO:0000256" key="2">
    <source>
        <dbReference type="ARBA" id="ARBA00023015"/>
    </source>
</evidence>
<dbReference type="InterPro" id="IPR007627">
    <property type="entry name" value="RNA_pol_sigma70_r2"/>
</dbReference>
<dbReference type="InterPro" id="IPR036388">
    <property type="entry name" value="WH-like_DNA-bd_sf"/>
</dbReference>
<name>A0ABZ2D3N4_9SPHN</name>
<dbReference type="Gene3D" id="1.10.1740.10">
    <property type="match status" value="1"/>
</dbReference>
<dbReference type="NCBIfam" id="TIGR02937">
    <property type="entry name" value="sigma70-ECF"/>
    <property type="match status" value="1"/>
</dbReference>
<dbReference type="InterPro" id="IPR039425">
    <property type="entry name" value="RNA_pol_sigma-70-like"/>
</dbReference>
<dbReference type="RefSeq" id="WP_338446436.1">
    <property type="nucleotide sequence ID" value="NZ_CP144918.1"/>
</dbReference>
<dbReference type="Gene3D" id="1.10.10.10">
    <property type="entry name" value="Winged helix-like DNA-binding domain superfamily/Winged helix DNA-binding domain"/>
    <property type="match status" value="1"/>
</dbReference>
<evidence type="ECO:0000259" key="6">
    <source>
        <dbReference type="Pfam" id="PF04542"/>
    </source>
</evidence>
<dbReference type="InterPro" id="IPR013325">
    <property type="entry name" value="RNA_pol_sigma_r2"/>
</dbReference>
<evidence type="ECO:0000259" key="7">
    <source>
        <dbReference type="Pfam" id="PF08281"/>
    </source>
</evidence>
<proteinExistence type="inferred from homology"/>
<feature type="region of interest" description="Disordered" evidence="5">
    <location>
        <begin position="83"/>
        <end position="102"/>
    </location>
</feature>
<keyword evidence="3" id="KW-0731">Sigma factor</keyword>
<keyword evidence="4" id="KW-0804">Transcription</keyword>
<dbReference type="Pfam" id="PF04542">
    <property type="entry name" value="Sigma70_r2"/>
    <property type="match status" value="1"/>
</dbReference>
<keyword evidence="9" id="KW-1185">Reference proteome</keyword>
<feature type="domain" description="RNA polymerase sigma-70 region 2" evidence="6">
    <location>
        <begin position="16"/>
        <end position="76"/>
    </location>
</feature>
<accession>A0ABZ2D3N4</accession>
<evidence type="ECO:0000256" key="5">
    <source>
        <dbReference type="SAM" id="MobiDB-lite"/>
    </source>
</evidence>
<dbReference type="SUPFAM" id="SSF88659">
    <property type="entry name" value="Sigma3 and sigma4 domains of RNA polymerase sigma factors"/>
    <property type="match status" value="1"/>
</dbReference>
<sequence>MPSNPAPNGLEAAFLANRERLVRFLRARGAGDAAEDLVHEVWLKISAARTGPLASPLAYLFRTADLVMIDRYRSERQARRREQAWSEVAGSANPGVSDAPSGERVVIGRQHARIVADALNALGRRPAAIFRRHRIDGVPQKIVAEEFGVSLSTVESDLRRAYRALLEIRERLDED</sequence>
<dbReference type="EMBL" id="CP144918">
    <property type="protein sequence ID" value="WWA47546.1"/>
    <property type="molecule type" value="Genomic_DNA"/>
</dbReference>
<dbReference type="SUPFAM" id="SSF88946">
    <property type="entry name" value="Sigma2 domain of RNA polymerase sigma factors"/>
    <property type="match status" value="1"/>
</dbReference>
<feature type="domain" description="RNA polymerase sigma factor 70 region 4 type 2" evidence="7">
    <location>
        <begin position="114"/>
        <end position="165"/>
    </location>
</feature>
<gene>
    <name evidence="8" type="ORF">V5F89_01165</name>
</gene>
<evidence type="ECO:0000313" key="9">
    <source>
        <dbReference type="Proteomes" id="UP001335183"/>
    </source>
</evidence>
<protein>
    <submittedName>
        <fullName evidence="8">RNA polymerase sigma factor</fullName>
    </submittedName>
</protein>
<reference evidence="8 9" key="1">
    <citation type="submission" date="2024-02" db="EMBL/GenBank/DDBJ databases">
        <title>The whole genome sequence of five bacterial samples isolated from Abu Dhabi Sabkha-shore region.</title>
        <authorList>
            <person name="Sudalaimuthuasari N."/>
            <person name="Sarfraz B."/>
            <person name="Tuyisabe J.D."/>
            <person name="Mugisha Ntwali L.D.M."/>
            <person name="Ali A.I.A.A."/>
            <person name="Almansoori S.Z.A."/>
            <person name="Alajami H.S.A."/>
            <person name="Almeqbaali A.A.S."/>
            <person name="Kundu B."/>
            <person name="Saeed E.E."/>
            <person name="Sukumarinath V."/>
            <person name="Mishra A.K."/>
            <person name="Hazzouri K.M."/>
            <person name="Almaskari R."/>
            <person name="Sharma A.K."/>
            <person name="Amiri K.M.A."/>
        </authorList>
    </citation>
    <scope>NUCLEOTIDE SEQUENCE [LARGE SCALE GENOMIC DNA]</scope>
    <source>
        <strain evidence="9">kcgeb_sd</strain>
    </source>
</reference>
<evidence type="ECO:0000256" key="3">
    <source>
        <dbReference type="ARBA" id="ARBA00023082"/>
    </source>
</evidence>
<dbReference type="InterPro" id="IPR014284">
    <property type="entry name" value="RNA_pol_sigma-70_dom"/>
</dbReference>
<dbReference type="PANTHER" id="PTHR43133:SF63">
    <property type="entry name" value="RNA POLYMERASE SIGMA FACTOR FECI-RELATED"/>
    <property type="match status" value="1"/>
</dbReference>
<dbReference type="Proteomes" id="UP001335183">
    <property type="component" value="Chromosome"/>
</dbReference>
<dbReference type="InterPro" id="IPR013324">
    <property type="entry name" value="RNA_pol_sigma_r3/r4-like"/>
</dbReference>